<reference evidence="4" key="1">
    <citation type="submission" date="2019-12" db="EMBL/GenBank/DDBJ databases">
        <title>Actinomadura physcomitrii sp. nov., a novel actinomycete isolated from moss [Physcomitrium sphaericum (Ludw) Fuernr].</title>
        <authorList>
            <person name="Zhuang X."/>
        </authorList>
    </citation>
    <scope>NUCLEOTIDE SEQUENCE [LARGE SCALE GENOMIC DNA]</scope>
    <source>
        <strain evidence="4">LD22</strain>
    </source>
</reference>
<dbReference type="InterPro" id="IPR009057">
    <property type="entry name" value="Homeodomain-like_sf"/>
</dbReference>
<keyword evidence="5" id="KW-1185">Reference proteome</keyword>
<evidence type="ECO:0000256" key="2">
    <source>
        <dbReference type="PROSITE-ProRule" id="PRU00335"/>
    </source>
</evidence>
<evidence type="ECO:0000256" key="1">
    <source>
        <dbReference type="ARBA" id="ARBA00023125"/>
    </source>
</evidence>
<dbReference type="InterPro" id="IPR036271">
    <property type="entry name" value="Tet_transcr_reg_TetR-rel_C_sf"/>
</dbReference>
<evidence type="ECO:0000259" key="3">
    <source>
        <dbReference type="PROSITE" id="PS50977"/>
    </source>
</evidence>
<protein>
    <submittedName>
        <fullName evidence="4">TetR family transcriptional regulator</fullName>
    </submittedName>
</protein>
<dbReference type="GO" id="GO:0000976">
    <property type="term" value="F:transcription cis-regulatory region binding"/>
    <property type="evidence" value="ECO:0007669"/>
    <property type="project" value="TreeGrafter"/>
</dbReference>
<dbReference type="Pfam" id="PF17932">
    <property type="entry name" value="TetR_C_24"/>
    <property type="match status" value="1"/>
</dbReference>
<evidence type="ECO:0000313" key="5">
    <source>
        <dbReference type="Proteomes" id="UP000462055"/>
    </source>
</evidence>
<feature type="domain" description="HTH tetR-type" evidence="3">
    <location>
        <begin position="17"/>
        <end position="77"/>
    </location>
</feature>
<organism evidence="4 5">
    <name type="scientific">Actinomadura physcomitrii</name>
    <dbReference type="NCBI Taxonomy" id="2650748"/>
    <lineage>
        <taxon>Bacteria</taxon>
        <taxon>Bacillati</taxon>
        <taxon>Actinomycetota</taxon>
        <taxon>Actinomycetes</taxon>
        <taxon>Streptosporangiales</taxon>
        <taxon>Thermomonosporaceae</taxon>
        <taxon>Actinomadura</taxon>
    </lineage>
</organism>
<dbReference type="AlphaFoldDB" id="A0A6I4M7L7"/>
<dbReference type="InterPro" id="IPR001647">
    <property type="entry name" value="HTH_TetR"/>
</dbReference>
<comment type="caution">
    <text evidence="4">The sequence shown here is derived from an EMBL/GenBank/DDBJ whole genome shotgun (WGS) entry which is preliminary data.</text>
</comment>
<dbReference type="PANTHER" id="PTHR30055:SF200">
    <property type="entry name" value="HTH-TYPE TRANSCRIPTIONAL REPRESSOR BDCR"/>
    <property type="match status" value="1"/>
</dbReference>
<dbReference type="InterPro" id="IPR041490">
    <property type="entry name" value="KstR2_TetR_C"/>
</dbReference>
<dbReference type="EMBL" id="WBMS02000010">
    <property type="protein sequence ID" value="MWA01632.1"/>
    <property type="molecule type" value="Genomic_DNA"/>
</dbReference>
<dbReference type="SUPFAM" id="SSF48498">
    <property type="entry name" value="Tetracyclin repressor-like, C-terminal domain"/>
    <property type="match status" value="1"/>
</dbReference>
<dbReference type="RefSeq" id="WP_151594129.1">
    <property type="nucleotide sequence ID" value="NZ_WBMS02000010.1"/>
</dbReference>
<sequence length="212" mass="23459">MASHAAQDARSTGGRATVSRGAVRDVALTLFAERGYHGTALSQIAAELGIRTPSLYNHMRAKQDLLSEIVLETTEQVWLDYQAAVDGVEDVAERLRQAIRTYALRHATHRREALIVNQDAGHVEEPARSRVFELRRSHERAVRGLIEEGIAIGRFKEATPSLASFGILEMCVSIARWFSEDGVLSAETVADRYSEYALRISGLVEAEDRPGE</sequence>
<dbReference type="PRINTS" id="PR00455">
    <property type="entry name" value="HTHTETR"/>
</dbReference>
<proteinExistence type="predicted"/>
<dbReference type="PROSITE" id="PS50977">
    <property type="entry name" value="HTH_TETR_2"/>
    <property type="match status" value="1"/>
</dbReference>
<keyword evidence="1 2" id="KW-0238">DNA-binding</keyword>
<dbReference type="GO" id="GO:0003700">
    <property type="term" value="F:DNA-binding transcription factor activity"/>
    <property type="evidence" value="ECO:0007669"/>
    <property type="project" value="TreeGrafter"/>
</dbReference>
<accession>A0A6I4M7L7</accession>
<evidence type="ECO:0000313" key="4">
    <source>
        <dbReference type="EMBL" id="MWA01632.1"/>
    </source>
</evidence>
<dbReference type="SUPFAM" id="SSF46689">
    <property type="entry name" value="Homeodomain-like"/>
    <property type="match status" value="1"/>
</dbReference>
<dbReference type="PANTHER" id="PTHR30055">
    <property type="entry name" value="HTH-TYPE TRANSCRIPTIONAL REGULATOR RUTR"/>
    <property type="match status" value="1"/>
</dbReference>
<dbReference type="Gene3D" id="1.10.357.10">
    <property type="entry name" value="Tetracycline Repressor, domain 2"/>
    <property type="match status" value="1"/>
</dbReference>
<gene>
    <name evidence="4" type="ORF">F8568_014850</name>
</gene>
<name>A0A6I4M7L7_9ACTN</name>
<dbReference type="Pfam" id="PF00440">
    <property type="entry name" value="TetR_N"/>
    <property type="match status" value="1"/>
</dbReference>
<feature type="DNA-binding region" description="H-T-H motif" evidence="2">
    <location>
        <begin position="40"/>
        <end position="59"/>
    </location>
</feature>
<dbReference type="Proteomes" id="UP000462055">
    <property type="component" value="Unassembled WGS sequence"/>
</dbReference>
<dbReference type="InterPro" id="IPR050109">
    <property type="entry name" value="HTH-type_TetR-like_transc_reg"/>
</dbReference>